<dbReference type="KEGG" id="mff:MFFC18_40980"/>
<dbReference type="PANTHER" id="PTHR30531">
    <property type="entry name" value="FLAGELLAR BIOSYNTHETIC PROTEIN FLHB"/>
    <property type="match status" value="1"/>
</dbReference>
<dbReference type="AlphaFoldDB" id="A0A5B9PNQ8"/>
<dbReference type="GO" id="GO:0005886">
    <property type="term" value="C:plasma membrane"/>
    <property type="evidence" value="ECO:0007669"/>
    <property type="project" value="TreeGrafter"/>
</dbReference>
<keyword evidence="2" id="KW-1133">Transmembrane helix</keyword>
<feature type="compositionally biased region" description="Basic and acidic residues" evidence="1">
    <location>
        <begin position="1"/>
        <end position="10"/>
    </location>
</feature>
<keyword evidence="2" id="KW-0472">Membrane</keyword>
<feature type="transmembrane region" description="Helical" evidence="2">
    <location>
        <begin position="90"/>
        <end position="108"/>
    </location>
</feature>
<dbReference type="PANTHER" id="PTHR30531:SF12">
    <property type="entry name" value="FLAGELLAR BIOSYNTHETIC PROTEIN FLHB"/>
    <property type="match status" value="1"/>
</dbReference>
<accession>A0A5B9PNQ8</accession>
<organism evidence="3 4">
    <name type="scientific">Mariniblastus fucicola</name>
    <dbReference type="NCBI Taxonomy" id="980251"/>
    <lineage>
        <taxon>Bacteria</taxon>
        <taxon>Pseudomonadati</taxon>
        <taxon>Planctomycetota</taxon>
        <taxon>Planctomycetia</taxon>
        <taxon>Pirellulales</taxon>
        <taxon>Pirellulaceae</taxon>
        <taxon>Mariniblastus</taxon>
    </lineage>
</organism>
<evidence type="ECO:0000313" key="4">
    <source>
        <dbReference type="Proteomes" id="UP000322214"/>
    </source>
</evidence>
<keyword evidence="3" id="KW-0282">Flagellum</keyword>
<feature type="region of interest" description="Disordered" evidence="1">
    <location>
        <begin position="1"/>
        <end position="20"/>
    </location>
</feature>
<keyword evidence="4" id="KW-1185">Reference proteome</keyword>
<dbReference type="Proteomes" id="UP000322214">
    <property type="component" value="Chromosome"/>
</dbReference>
<feature type="transmembrane region" description="Helical" evidence="2">
    <location>
        <begin position="181"/>
        <end position="207"/>
    </location>
</feature>
<name>A0A5B9PNQ8_9BACT</name>
<keyword evidence="2" id="KW-0812">Transmembrane</keyword>
<keyword evidence="3" id="KW-0969">Cilium</keyword>
<dbReference type="InterPro" id="IPR006135">
    <property type="entry name" value="T3SS_substrate_exporter"/>
</dbReference>
<dbReference type="STRING" id="980251.GCA_001642875_00674"/>
<dbReference type="PRINTS" id="PR00950">
    <property type="entry name" value="TYPE3IMSPROT"/>
</dbReference>
<feature type="transmembrane region" description="Helical" evidence="2">
    <location>
        <begin position="142"/>
        <end position="161"/>
    </location>
</feature>
<evidence type="ECO:0000256" key="2">
    <source>
        <dbReference type="SAM" id="Phobius"/>
    </source>
</evidence>
<dbReference type="Pfam" id="PF01312">
    <property type="entry name" value="Bac_export_2"/>
    <property type="match status" value="1"/>
</dbReference>
<evidence type="ECO:0000256" key="1">
    <source>
        <dbReference type="SAM" id="MobiDB-lite"/>
    </source>
</evidence>
<evidence type="ECO:0000313" key="3">
    <source>
        <dbReference type="EMBL" id="QEG24181.1"/>
    </source>
</evidence>
<protein>
    <submittedName>
        <fullName evidence="3">Flagellar biosynthetic protein FlhB</fullName>
    </submittedName>
</protein>
<dbReference type="EMBL" id="CP042912">
    <property type="protein sequence ID" value="QEG24181.1"/>
    <property type="molecule type" value="Genomic_DNA"/>
</dbReference>
<dbReference type="GO" id="GO:0009306">
    <property type="term" value="P:protein secretion"/>
    <property type="evidence" value="ECO:0007669"/>
    <property type="project" value="InterPro"/>
</dbReference>
<dbReference type="RefSeq" id="WP_075083469.1">
    <property type="nucleotide sequence ID" value="NZ_CP042912.1"/>
</dbReference>
<gene>
    <name evidence="3" type="primary">flhB_2</name>
    <name evidence="3" type="ORF">MFFC18_40980</name>
</gene>
<proteinExistence type="predicted"/>
<keyword evidence="3" id="KW-0966">Cell projection</keyword>
<reference evidence="3 4" key="1">
    <citation type="submission" date="2019-08" db="EMBL/GenBank/DDBJ databases">
        <title>Deep-cultivation of Planctomycetes and their phenomic and genomic characterization uncovers novel biology.</title>
        <authorList>
            <person name="Wiegand S."/>
            <person name="Jogler M."/>
            <person name="Boedeker C."/>
            <person name="Pinto D."/>
            <person name="Vollmers J."/>
            <person name="Rivas-Marin E."/>
            <person name="Kohn T."/>
            <person name="Peeters S.H."/>
            <person name="Heuer A."/>
            <person name="Rast P."/>
            <person name="Oberbeckmann S."/>
            <person name="Bunk B."/>
            <person name="Jeske O."/>
            <person name="Meyerdierks A."/>
            <person name="Storesund J.E."/>
            <person name="Kallscheuer N."/>
            <person name="Luecker S."/>
            <person name="Lage O.M."/>
            <person name="Pohl T."/>
            <person name="Merkel B.J."/>
            <person name="Hornburger P."/>
            <person name="Mueller R.-W."/>
            <person name="Bruemmer F."/>
            <person name="Labrenz M."/>
            <person name="Spormann A.M."/>
            <person name="Op den Camp H."/>
            <person name="Overmann J."/>
            <person name="Amann R."/>
            <person name="Jetten M.S.M."/>
            <person name="Mascher T."/>
            <person name="Medema M.H."/>
            <person name="Devos D.P."/>
            <person name="Kaster A.-K."/>
            <person name="Ovreas L."/>
            <person name="Rohde M."/>
            <person name="Galperin M.Y."/>
            <person name="Jogler C."/>
        </authorList>
    </citation>
    <scope>NUCLEOTIDE SEQUENCE [LARGE SCALE GENOMIC DNA]</scope>
    <source>
        <strain evidence="3 4">FC18</strain>
    </source>
</reference>
<sequence>MNSSNEERQHPATAARLKRAREEGDVAHSDELATAIQMVAGVATLWFCAATIGNGLRKTTIGLWSSSSISASPDAIVQTSQSLLWTTMRLVLPFLISMFVIGTLAHVMQTRFLIKRPKISLSSISPTRWFGSIFSAKGFGQLIIASPKVLVALGVGAASVWSHRESIFMLGGMPTNLLASALLQITATVGISVAVSLLACSIVDYGMQWYGFQQRTRMTDQEMREEIRGQTGDPQIAKVRHQRMREITGEHS</sequence>